<dbReference type="PANTHER" id="PTHR12587">
    <property type="entry name" value="LAR INTERACTING PROTEIN LIP -RELATED PROTEIN"/>
    <property type="match status" value="1"/>
</dbReference>
<feature type="compositionally biased region" description="Basic and acidic residues" evidence="2">
    <location>
        <begin position="322"/>
        <end position="336"/>
    </location>
</feature>
<sequence length="378" mass="42714">MMCDASEMLAAALEQMDGIIAGSKAMTYSNGLFDCQSPTSPFMGSLRALHLLEDLRTALDLMDPEEKRSLRSQVSESTAEGLMEWLQNRLTNGHGSAAGESVYQERLSRLESDKECLVLQVSVLTDQVEVQGEKIRDLDSCLEEHRMKLNATEELLQQELLSRSALEKEKLELLTEVSALKLKLAAAEGDYRESEGLYQDVKEMRLKLTAMEDERQVYEKSLYSTKVCIPQSQEELINLQKQLEEREKTFGQLQHQAFPESPNTEEPQNKEKDVEMERMRNTLESLKAANEEKDFKIQELQQSLICYKRVQEMTVSVQGSTDKPRDEDRRQGHCHSDTPPTGDTEETDEPQLIPCSELLPEASLEAPTDRCTGLGGMG</sequence>
<dbReference type="OrthoDB" id="6516566at2759"/>
<organism evidence="4 5">
    <name type="scientific">Danionella cerebrum</name>
    <dbReference type="NCBI Taxonomy" id="2873325"/>
    <lineage>
        <taxon>Eukaryota</taxon>
        <taxon>Metazoa</taxon>
        <taxon>Chordata</taxon>
        <taxon>Craniata</taxon>
        <taxon>Vertebrata</taxon>
        <taxon>Euteleostomi</taxon>
        <taxon>Actinopterygii</taxon>
        <taxon>Neopterygii</taxon>
        <taxon>Teleostei</taxon>
        <taxon>Ostariophysi</taxon>
        <taxon>Cypriniformes</taxon>
        <taxon>Danionidae</taxon>
        <taxon>Danioninae</taxon>
        <taxon>Danionella</taxon>
    </lineage>
</organism>
<evidence type="ECO:0000313" key="5">
    <source>
        <dbReference type="Proteomes" id="UP000316079"/>
    </source>
</evidence>
<evidence type="ECO:0000256" key="1">
    <source>
        <dbReference type="ARBA" id="ARBA00022737"/>
    </source>
</evidence>
<feature type="region of interest" description="Disordered" evidence="2">
    <location>
        <begin position="249"/>
        <end position="275"/>
    </location>
</feature>
<comment type="caution">
    <text evidence="4">The sequence shown here is derived from an EMBL/GenBank/DDBJ whole genome shotgun (WGS) entry which is preliminary data.</text>
</comment>
<dbReference type="InterPro" id="IPR029515">
    <property type="entry name" value="Liprin"/>
</dbReference>
<dbReference type="AlphaFoldDB" id="A0A553MM96"/>
<reference evidence="4 5" key="1">
    <citation type="journal article" date="2019" name="Sci. Data">
        <title>Hybrid genome assembly and annotation of Danionella translucida.</title>
        <authorList>
            <person name="Kadobianskyi M."/>
            <person name="Schulze L."/>
            <person name="Schuelke M."/>
            <person name="Judkewitz B."/>
        </authorList>
    </citation>
    <scope>NUCLEOTIDE SEQUENCE [LARGE SCALE GENOMIC DNA]</scope>
    <source>
        <strain evidence="4 5">Bolton</strain>
    </source>
</reference>
<proteinExistence type="predicted"/>
<dbReference type="PANTHER" id="PTHR12587:SF21">
    <property type="entry name" value="PPFIA-BINDING PROTEIN 1A"/>
    <property type="match status" value="1"/>
</dbReference>
<feature type="domain" description="Liprin-beta-1/2 coiled-coil" evidence="3">
    <location>
        <begin position="104"/>
        <end position="195"/>
    </location>
</feature>
<evidence type="ECO:0000259" key="3">
    <source>
        <dbReference type="Pfam" id="PF26022"/>
    </source>
</evidence>
<feature type="region of interest" description="Disordered" evidence="2">
    <location>
        <begin position="316"/>
        <end position="378"/>
    </location>
</feature>
<dbReference type="GO" id="GO:0007528">
    <property type="term" value="P:neuromuscular junction development"/>
    <property type="evidence" value="ECO:0007669"/>
    <property type="project" value="TreeGrafter"/>
</dbReference>
<name>A0A553MM96_9TELE</name>
<dbReference type="Pfam" id="PF26022">
    <property type="entry name" value="CC_Liprin_beta"/>
    <property type="match status" value="1"/>
</dbReference>
<dbReference type="GO" id="GO:0048786">
    <property type="term" value="C:presynaptic active zone"/>
    <property type="evidence" value="ECO:0007669"/>
    <property type="project" value="TreeGrafter"/>
</dbReference>
<dbReference type="STRING" id="623744.A0A553MM96"/>
<gene>
    <name evidence="4" type="ORF">DNTS_021275</name>
</gene>
<evidence type="ECO:0000313" key="4">
    <source>
        <dbReference type="EMBL" id="TRY54293.1"/>
    </source>
</evidence>
<feature type="compositionally biased region" description="Polar residues" evidence="2">
    <location>
        <begin position="251"/>
        <end position="266"/>
    </location>
</feature>
<dbReference type="InterPro" id="IPR058914">
    <property type="entry name" value="LIPB1/2_CC"/>
</dbReference>
<keyword evidence="1" id="KW-0677">Repeat</keyword>
<evidence type="ECO:0000256" key="2">
    <source>
        <dbReference type="SAM" id="MobiDB-lite"/>
    </source>
</evidence>
<keyword evidence="5" id="KW-1185">Reference proteome</keyword>
<dbReference type="EMBL" id="SRMA01027351">
    <property type="protein sequence ID" value="TRY54293.1"/>
    <property type="molecule type" value="Genomic_DNA"/>
</dbReference>
<protein>
    <recommendedName>
        <fullName evidence="3">Liprin-beta-1/2 coiled-coil domain-containing protein</fullName>
    </recommendedName>
</protein>
<accession>A0A553MM96</accession>
<dbReference type="Proteomes" id="UP000316079">
    <property type="component" value="Unassembled WGS sequence"/>
</dbReference>